<feature type="region of interest" description="Disordered" evidence="1">
    <location>
        <begin position="14"/>
        <end position="39"/>
    </location>
</feature>
<dbReference type="EMBL" id="JACEFI010000003">
    <property type="protein sequence ID" value="KAH0599949.1"/>
    <property type="molecule type" value="Genomic_DNA"/>
</dbReference>
<protein>
    <submittedName>
        <fullName evidence="2">Uncharacterized protein</fullName>
    </submittedName>
</protein>
<dbReference type="InterPro" id="IPR037652">
    <property type="entry name" value="Mim2"/>
</dbReference>
<feature type="compositionally biased region" description="Low complexity" evidence="1">
    <location>
        <begin position="23"/>
        <end position="35"/>
    </location>
</feature>
<evidence type="ECO:0000313" key="3">
    <source>
        <dbReference type="Proteomes" id="UP000764110"/>
    </source>
</evidence>
<dbReference type="GO" id="GO:0005741">
    <property type="term" value="C:mitochondrial outer membrane"/>
    <property type="evidence" value="ECO:0007669"/>
    <property type="project" value="TreeGrafter"/>
</dbReference>
<evidence type="ECO:0000256" key="1">
    <source>
        <dbReference type="SAM" id="MobiDB-lite"/>
    </source>
</evidence>
<evidence type="ECO:0000313" key="2">
    <source>
        <dbReference type="EMBL" id="KAH0599949.1"/>
    </source>
</evidence>
<organism evidence="2 3">
    <name type="scientific">Metarhizium humberi</name>
    <dbReference type="NCBI Taxonomy" id="2596975"/>
    <lineage>
        <taxon>Eukaryota</taxon>
        <taxon>Fungi</taxon>
        <taxon>Dikarya</taxon>
        <taxon>Ascomycota</taxon>
        <taxon>Pezizomycotina</taxon>
        <taxon>Sordariomycetes</taxon>
        <taxon>Hypocreomycetidae</taxon>
        <taxon>Hypocreales</taxon>
        <taxon>Clavicipitaceae</taxon>
        <taxon>Metarhizium</taxon>
    </lineage>
</organism>
<dbReference type="Pfam" id="PF19117">
    <property type="entry name" value="Mim2"/>
    <property type="match status" value="1"/>
</dbReference>
<proteinExistence type="predicted"/>
<gene>
    <name evidence="2" type="ORF">MHUMG1_02739</name>
</gene>
<comment type="caution">
    <text evidence="2">The sequence shown here is derived from an EMBL/GenBank/DDBJ whole genome shotgun (WGS) entry which is preliminary data.</text>
</comment>
<keyword evidence="3" id="KW-1185">Reference proteome</keyword>
<dbReference type="GO" id="GO:0070096">
    <property type="term" value="P:mitochondrial outer membrane translocase complex assembly"/>
    <property type="evidence" value="ECO:0007669"/>
    <property type="project" value="InterPro"/>
</dbReference>
<dbReference type="GO" id="GO:0045040">
    <property type="term" value="P:protein insertion into mitochondrial outer membrane"/>
    <property type="evidence" value="ECO:0007669"/>
    <property type="project" value="InterPro"/>
</dbReference>
<sequence>MVAAESLIDLQETYNEKEDDIDSLPSTSSSASDVYSDADSDAQAEWDRSLEQLQLLLTMMIVPWVGKYFGRKFAYWILLPF</sequence>
<dbReference type="PANTHER" id="PTHR28230:SF1">
    <property type="entry name" value="MITOCHONDRIAL IMPORT PROTEIN 2"/>
    <property type="match status" value="1"/>
</dbReference>
<accession>A0A9P8MIH5</accession>
<dbReference type="PANTHER" id="PTHR28230">
    <property type="entry name" value="CHROMOSOME 1, WHOLE GENOME SHOTGUN SEQUENCE"/>
    <property type="match status" value="1"/>
</dbReference>
<dbReference type="AlphaFoldDB" id="A0A9P8MIH5"/>
<reference evidence="2 3" key="1">
    <citation type="submission" date="2020-07" db="EMBL/GenBank/DDBJ databases">
        <title>Metarhizium humberi genome.</title>
        <authorList>
            <person name="Lysoe E."/>
        </authorList>
    </citation>
    <scope>NUCLEOTIDE SEQUENCE [LARGE SCALE GENOMIC DNA]</scope>
    <source>
        <strain evidence="2 3">ESALQ1638</strain>
    </source>
</reference>
<name>A0A9P8MIH5_9HYPO</name>
<dbReference type="Proteomes" id="UP000764110">
    <property type="component" value="Unassembled WGS sequence"/>
</dbReference>